<reference evidence="1 2" key="1">
    <citation type="submission" date="2016-09" db="EMBL/GenBank/DDBJ databases">
        <title>Rhizobium oryziradicis sp. nov., isolated from the root of rice.</title>
        <authorList>
            <person name="Zhao J."/>
            <person name="Zhang X."/>
        </authorList>
    </citation>
    <scope>NUCLEOTIDE SEQUENCE [LARGE SCALE GENOMIC DNA]</scope>
    <source>
        <strain evidence="1 2">N19</strain>
    </source>
</reference>
<evidence type="ECO:0000313" key="2">
    <source>
        <dbReference type="Proteomes" id="UP000186894"/>
    </source>
</evidence>
<name>A0A1Q8ZSP1_9HYPH</name>
<dbReference type="GO" id="GO:0016020">
    <property type="term" value="C:membrane"/>
    <property type="evidence" value="ECO:0007669"/>
    <property type="project" value="InterPro"/>
</dbReference>
<dbReference type="STRING" id="1867956.BJF95_05400"/>
<dbReference type="Proteomes" id="UP000186894">
    <property type="component" value="Unassembled WGS sequence"/>
</dbReference>
<gene>
    <name evidence="1" type="ORF">BJF95_05400</name>
</gene>
<dbReference type="GO" id="GO:0009306">
    <property type="term" value="P:protein secretion"/>
    <property type="evidence" value="ECO:0007669"/>
    <property type="project" value="InterPro"/>
</dbReference>
<dbReference type="AlphaFoldDB" id="A0A1Q8ZSP1"/>
<protein>
    <submittedName>
        <fullName evidence="1">Uncharacterized protein</fullName>
    </submittedName>
</protein>
<dbReference type="EMBL" id="MKIM01000026">
    <property type="protein sequence ID" value="OLP45012.1"/>
    <property type="molecule type" value="Genomic_DNA"/>
</dbReference>
<evidence type="ECO:0000313" key="1">
    <source>
        <dbReference type="EMBL" id="OLP45012.1"/>
    </source>
</evidence>
<dbReference type="PRINTS" id="PR01490">
    <property type="entry name" value="RTXTOXIND"/>
</dbReference>
<dbReference type="OrthoDB" id="9810980at2"/>
<sequence>MTTQPCLPAFLEATPIAWLSRSQTIGKFCDKTISVRMDQNGITAGNKKVQLSLGMAVTVEVKTGKRRILEYLFSPLYEVGSTAMHER</sequence>
<comment type="caution">
    <text evidence="1">The sequence shown here is derived from an EMBL/GenBank/DDBJ whole genome shotgun (WGS) entry which is preliminary data.</text>
</comment>
<keyword evidence="2" id="KW-1185">Reference proteome</keyword>
<dbReference type="PROSITE" id="PS00543">
    <property type="entry name" value="HLYD_FAMILY"/>
    <property type="match status" value="1"/>
</dbReference>
<dbReference type="RefSeq" id="WP_075639510.1">
    <property type="nucleotide sequence ID" value="NZ_MKIM01000026.1"/>
</dbReference>
<proteinExistence type="predicted"/>
<organism evidence="1 2">
    <name type="scientific">Rhizobium oryziradicis</name>
    <dbReference type="NCBI Taxonomy" id="1867956"/>
    <lineage>
        <taxon>Bacteria</taxon>
        <taxon>Pseudomonadati</taxon>
        <taxon>Pseudomonadota</taxon>
        <taxon>Alphaproteobacteria</taxon>
        <taxon>Hyphomicrobiales</taxon>
        <taxon>Rhizobiaceae</taxon>
        <taxon>Rhizobium/Agrobacterium group</taxon>
        <taxon>Rhizobium</taxon>
    </lineage>
</organism>
<accession>A0A1Q8ZSP1</accession>
<dbReference type="InterPro" id="IPR006144">
    <property type="entry name" value="Secretion_HlyD_CS"/>
</dbReference>